<comment type="caution">
    <text evidence="1">The sequence shown here is derived from an EMBL/GenBank/DDBJ whole genome shotgun (WGS) entry which is preliminary data.</text>
</comment>
<protein>
    <submittedName>
        <fullName evidence="1">Uncharacterized protein</fullName>
    </submittedName>
</protein>
<name>A0A0F9U6E8_9ZZZZ</name>
<sequence>MGTTKIIKKVDADHVVEITTTVSERLVAKVTLEAQRQELQGKIDEIDEQLLLFVE</sequence>
<organism evidence="1">
    <name type="scientific">marine sediment metagenome</name>
    <dbReference type="NCBI Taxonomy" id="412755"/>
    <lineage>
        <taxon>unclassified sequences</taxon>
        <taxon>metagenomes</taxon>
        <taxon>ecological metagenomes</taxon>
    </lineage>
</organism>
<dbReference type="AlphaFoldDB" id="A0A0F9U6E8"/>
<dbReference type="EMBL" id="LAZR01000126">
    <property type="protein sequence ID" value="KKN88760.1"/>
    <property type="molecule type" value="Genomic_DNA"/>
</dbReference>
<reference evidence="1" key="1">
    <citation type="journal article" date="2015" name="Nature">
        <title>Complex archaea that bridge the gap between prokaryotes and eukaryotes.</title>
        <authorList>
            <person name="Spang A."/>
            <person name="Saw J.H."/>
            <person name="Jorgensen S.L."/>
            <person name="Zaremba-Niedzwiedzka K."/>
            <person name="Martijn J."/>
            <person name="Lind A.E."/>
            <person name="van Eijk R."/>
            <person name="Schleper C."/>
            <person name="Guy L."/>
            <person name="Ettema T.J."/>
        </authorList>
    </citation>
    <scope>NUCLEOTIDE SEQUENCE</scope>
</reference>
<proteinExistence type="predicted"/>
<evidence type="ECO:0000313" key="1">
    <source>
        <dbReference type="EMBL" id="KKN88760.1"/>
    </source>
</evidence>
<accession>A0A0F9U6E8</accession>
<gene>
    <name evidence="1" type="ORF">LCGC14_0246510</name>
</gene>